<evidence type="ECO:0000313" key="1">
    <source>
        <dbReference type="EMBL" id="JAH40589.1"/>
    </source>
</evidence>
<protein>
    <submittedName>
        <fullName evidence="1">Uncharacterized protein</fullName>
    </submittedName>
</protein>
<organism evidence="1">
    <name type="scientific">Anguilla anguilla</name>
    <name type="common">European freshwater eel</name>
    <name type="synonym">Muraena anguilla</name>
    <dbReference type="NCBI Taxonomy" id="7936"/>
    <lineage>
        <taxon>Eukaryota</taxon>
        <taxon>Metazoa</taxon>
        <taxon>Chordata</taxon>
        <taxon>Craniata</taxon>
        <taxon>Vertebrata</taxon>
        <taxon>Euteleostomi</taxon>
        <taxon>Actinopterygii</taxon>
        <taxon>Neopterygii</taxon>
        <taxon>Teleostei</taxon>
        <taxon>Anguilliformes</taxon>
        <taxon>Anguillidae</taxon>
        <taxon>Anguilla</taxon>
    </lineage>
</organism>
<reference evidence="1" key="1">
    <citation type="submission" date="2014-11" db="EMBL/GenBank/DDBJ databases">
        <authorList>
            <person name="Amaro Gonzalez C."/>
        </authorList>
    </citation>
    <scope>NUCLEOTIDE SEQUENCE</scope>
</reference>
<name>A0A0E9SGS8_ANGAN</name>
<dbReference type="AlphaFoldDB" id="A0A0E9SGS8"/>
<dbReference type="EMBL" id="GBXM01067988">
    <property type="protein sequence ID" value="JAH40589.1"/>
    <property type="molecule type" value="Transcribed_RNA"/>
</dbReference>
<reference evidence="1" key="2">
    <citation type="journal article" date="2015" name="Fish Shellfish Immunol.">
        <title>Early steps in the European eel (Anguilla anguilla)-Vibrio vulnificus interaction in the gills: Role of the RtxA13 toxin.</title>
        <authorList>
            <person name="Callol A."/>
            <person name="Pajuelo D."/>
            <person name="Ebbesson L."/>
            <person name="Teles M."/>
            <person name="MacKenzie S."/>
            <person name="Amaro C."/>
        </authorList>
    </citation>
    <scope>NUCLEOTIDE SEQUENCE</scope>
</reference>
<proteinExistence type="predicted"/>
<dbReference type="EMBL" id="GBXM01081901">
    <property type="protein sequence ID" value="JAH26676.1"/>
    <property type="molecule type" value="Transcribed_RNA"/>
</dbReference>
<sequence length="41" mass="4660">MNICIAYFMSESTGACGVWDTPNAKERESFRIQTMRTTILS</sequence>
<accession>A0A0E9SGS8</accession>
<dbReference type="EMBL" id="GBXM01079127">
    <property type="protein sequence ID" value="JAH29450.1"/>
    <property type="molecule type" value="Transcribed_RNA"/>
</dbReference>